<gene>
    <name evidence="1" type="ORF">HXO56_05520</name>
</gene>
<protein>
    <submittedName>
        <fullName evidence="1">Uncharacterized protein</fullName>
    </submittedName>
</protein>
<evidence type="ECO:0000313" key="2">
    <source>
        <dbReference type="Proteomes" id="UP000769484"/>
    </source>
</evidence>
<organism evidence="1 2">
    <name type="scientific">Rothia dentocariosa</name>
    <dbReference type="NCBI Taxonomy" id="2047"/>
    <lineage>
        <taxon>Bacteria</taxon>
        <taxon>Bacillati</taxon>
        <taxon>Actinomycetota</taxon>
        <taxon>Actinomycetes</taxon>
        <taxon>Micrococcales</taxon>
        <taxon>Micrococcaceae</taxon>
        <taxon>Rothia</taxon>
    </lineage>
</organism>
<dbReference type="Proteomes" id="UP000769484">
    <property type="component" value="Unassembled WGS sequence"/>
</dbReference>
<name>A0A930KJC7_9MICC</name>
<accession>A0A930KJC7</accession>
<sequence length="123" mass="13518">MSVLNPAVPTISEALLNTSGIVIINGILVSPTAGTPQSYAYILANTTEPGFNPWAVCALNGVLMIIDPVPEVHQDAFAYQYYKLDRFLKTRKTYWWIEHYLGLDLLFPTKGSLGGKVTDGQKS</sequence>
<reference evidence="1" key="1">
    <citation type="submission" date="2020-04" db="EMBL/GenBank/DDBJ databases">
        <title>Deep metagenomics examines the oral microbiome during advanced dental caries in children, revealing novel taxa and co-occurrences with host molecules.</title>
        <authorList>
            <person name="Baker J.L."/>
            <person name="Morton J.T."/>
            <person name="Dinis M."/>
            <person name="Alvarez R."/>
            <person name="Tran N.C."/>
            <person name="Knight R."/>
            <person name="Edlund A."/>
        </authorList>
    </citation>
    <scope>NUCLEOTIDE SEQUENCE</scope>
    <source>
        <strain evidence="1">JCVI_47_bin.4</strain>
    </source>
</reference>
<comment type="caution">
    <text evidence="1">The sequence shown here is derived from an EMBL/GenBank/DDBJ whole genome shotgun (WGS) entry which is preliminary data.</text>
</comment>
<dbReference type="AlphaFoldDB" id="A0A930KJC7"/>
<proteinExistence type="predicted"/>
<evidence type="ECO:0000313" key="1">
    <source>
        <dbReference type="EMBL" id="MBF1649536.1"/>
    </source>
</evidence>
<dbReference type="EMBL" id="JABZXJ010000017">
    <property type="protein sequence ID" value="MBF1649536.1"/>
    <property type="molecule type" value="Genomic_DNA"/>
</dbReference>